<feature type="domain" description="N-acetyltransferase" evidence="1">
    <location>
        <begin position="4"/>
        <end position="193"/>
    </location>
</feature>
<organism evidence="2 3">
    <name type="scientific">Microbacterium pullorum</name>
    <dbReference type="NCBI Taxonomy" id="2762236"/>
    <lineage>
        <taxon>Bacteria</taxon>
        <taxon>Bacillati</taxon>
        <taxon>Actinomycetota</taxon>
        <taxon>Actinomycetes</taxon>
        <taxon>Micrococcales</taxon>
        <taxon>Microbacteriaceae</taxon>
        <taxon>Microbacterium</taxon>
    </lineage>
</organism>
<dbReference type="EMBL" id="JACSQP010000012">
    <property type="protein sequence ID" value="MBD7958745.1"/>
    <property type="molecule type" value="Genomic_DNA"/>
</dbReference>
<dbReference type="RefSeq" id="WP_191719940.1">
    <property type="nucleotide sequence ID" value="NZ_JACSQP010000012.1"/>
</dbReference>
<comment type="caution">
    <text evidence="2">The sequence shown here is derived from an EMBL/GenBank/DDBJ whole genome shotgun (WGS) entry which is preliminary data.</text>
</comment>
<dbReference type="Pfam" id="PF00583">
    <property type="entry name" value="Acetyltransf_1"/>
    <property type="match status" value="1"/>
</dbReference>
<evidence type="ECO:0000313" key="2">
    <source>
        <dbReference type="EMBL" id="MBD7958745.1"/>
    </source>
</evidence>
<dbReference type="InterPro" id="IPR016181">
    <property type="entry name" value="Acyl_CoA_acyltransferase"/>
</dbReference>
<dbReference type="SUPFAM" id="SSF55729">
    <property type="entry name" value="Acyl-CoA N-acyltransferases (Nat)"/>
    <property type="match status" value="1"/>
</dbReference>
<dbReference type="CDD" id="cd04301">
    <property type="entry name" value="NAT_SF"/>
    <property type="match status" value="1"/>
</dbReference>
<reference evidence="2 3" key="1">
    <citation type="submission" date="2020-08" db="EMBL/GenBank/DDBJ databases">
        <title>A Genomic Blueprint of the Chicken Gut Microbiome.</title>
        <authorList>
            <person name="Gilroy R."/>
            <person name="Ravi A."/>
            <person name="Getino M."/>
            <person name="Pursley I."/>
            <person name="Horton D.L."/>
            <person name="Alikhan N.-F."/>
            <person name="Baker D."/>
            <person name="Gharbi K."/>
            <person name="Hall N."/>
            <person name="Watson M."/>
            <person name="Adriaenssens E.M."/>
            <person name="Foster-Nyarko E."/>
            <person name="Jarju S."/>
            <person name="Secka A."/>
            <person name="Antonio M."/>
            <person name="Oren A."/>
            <person name="Chaudhuri R."/>
            <person name="La Ragione R.M."/>
            <person name="Hildebrand F."/>
            <person name="Pallen M.J."/>
        </authorList>
    </citation>
    <scope>NUCLEOTIDE SEQUENCE [LARGE SCALE GENOMIC DNA]</scope>
    <source>
        <strain evidence="2 3">Sa4CUA7</strain>
    </source>
</reference>
<sequence length="193" mass="21196">MAEISIQAATPDRFDDIQYAFSDGGDAAGCQCMWWLLRAKDFDATTVDERRDLFRAEIDSGSPPGLVAYLDGTPAAWVRVGPRTRQPRLAHTRNYAASPDPFDDPDVWAVSCFVVRREFRGQGLNRALLDAAVDFARDGGARVVEAYPIDVQVQKTSTSDLYHGALTTFEAAGFHEVARPKPHIAIVQRALAG</sequence>
<accession>A0ABR8S5L0</accession>
<gene>
    <name evidence="2" type="ORF">H9651_13970</name>
</gene>
<keyword evidence="3" id="KW-1185">Reference proteome</keyword>
<evidence type="ECO:0000313" key="3">
    <source>
        <dbReference type="Proteomes" id="UP000648352"/>
    </source>
</evidence>
<dbReference type="Gene3D" id="3.40.630.30">
    <property type="match status" value="1"/>
</dbReference>
<proteinExistence type="predicted"/>
<name>A0ABR8S5L0_9MICO</name>
<dbReference type="Proteomes" id="UP000648352">
    <property type="component" value="Unassembled WGS sequence"/>
</dbReference>
<evidence type="ECO:0000259" key="1">
    <source>
        <dbReference type="PROSITE" id="PS51186"/>
    </source>
</evidence>
<dbReference type="PROSITE" id="PS51186">
    <property type="entry name" value="GNAT"/>
    <property type="match status" value="1"/>
</dbReference>
<dbReference type="InterPro" id="IPR000182">
    <property type="entry name" value="GNAT_dom"/>
</dbReference>
<protein>
    <submittedName>
        <fullName evidence="2">GNAT family N-acetyltransferase</fullName>
    </submittedName>
</protein>